<dbReference type="OrthoDB" id="423807at2759"/>
<gene>
    <name evidence="2" type="ORF">DCHRY22_LOCUS7561</name>
</gene>
<dbReference type="EMBL" id="CAKASE010000057">
    <property type="protein sequence ID" value="CAG9567008.1"/>
    <property type="molecule type" value="Genomic_DNA"/>
</dbReference>
<organism evidence="2 3">
    <name type="scientific">Danaus chrysippus</name>
    <name type="common">African queen</name>
    <dbReference type="NCBI Taxonomy" id="151541"/>
    <lineage>
        <taxon>Eukaryota</taxon>
        <taxon>Metazoa</taxon>
        <taxon>Ecdysozoa</taxon>
        <taxon>Arthropoda</taxon>
        <taxon>Hexapoda</taxon>
        <taxon>Insecta</taxon>
        <taxon>Pterygota</taxon>
        <taxon>Neoptera</taxon>
        <taxon>Endopterygota</taxon>
        <taxon>Lepidoptera</taxon>
        <taxon>Glossata</taxon>
        <taxon>Ditrysia</taxon>
        <taxon>Papilionoidea</taxon>
        <taxon>Nymphalidae</taxon>
        <taxon>Danainae</taxon>
        <taxon>Danaini</taxon>
        <taxon>Danaina</taxon>
        <taxon>Danaus</taxon>
        <taxon>Anosia</taxon>
    </lineage>
</organism>
<reference evidence="2" key="1">
    <citation type="submission" date="2021-09" db="EMBL/GenBank/DDBJ databases">
        <authorList>
            <person name="Martin H S."/>
        </authorList>
    </citation>
    <scope>NUCLEOTIDE SEQUENCE</scope>
</reference>
<feature type="compositionally biased region" description="Polar residues" evidence="1">
    <location>
        <begin position="25"/>
        <end position="49"/>
    </location>
</feature>
<evidence type="ECO:0000313" key="3">
    <source>
        <dbReference type="Proteomes" id="UP000789524"/>
    </source>
</evidence>
<dbReference type="AlphaFoldDB" id="A0A8J2W267"/>
<accession>A0A8J2W267</accession>
<dbReference type="Proteomes" id="UP000789524">
    <property type="component" value="Unassembled WGS sequence"/>
</dbReference>
<evidence type="ECO:0000256" key="1">
    <source>
        <dbReference type="SAM" id="MobiDB-lite"/>
    </source>
</evidence>
<name>A0A8J2W267_9NEOP</name>
<proteinExistence type="predicted"/>
<sequence length="73" mass="8308">MWLREVRKTSLRMTAIKEYPFDLSDLNNQTESRPTVGNVTNTLPVSTTPDGKRKVSIMANEGSKDRENLPSER</sequence>
<keyword evidence="3" id="KW-1185">Reference proteome</keyword>
<protein>
    <submittedName>
        <fullName evidence="2">(African queen) hypothetical protein</fullName>
    </submittedName>
</protein>
<comment type="caution">
    <text evidence="2">The sequence shown here is derived from an EMBL/GenBank/DDBJ whole genome shotgun (WGS) entry which is preliminary data.</text>
</comment>
<evidence type="ECO:0000313" key="2">
    <source>
        <dbReference type="EMBL" id="CAG9567008.1"/>
    </source>
</evidence>
<feature type="region of interest" description="Disordered" evidence="1">
    <location>
        <begin position="25"/>
        <end position="73"/>
    </location>
</feature>
<feature type="compositionally biased region" description="Basic and acidic residues" evidence="1">
    <location>
        <begin position="62"/>
        <end position="73"/>
    </location>
</feature>